<evidence type="ECO:0000313" key="2">
    <source>
        <dbReference type="Proteomes" id="UP000295198"/>
    </source>
</evidence>
<feature type="non-terminal residue" evidence="1">
    <location>
        <position position="179"/>
    </location>
</feature>
<comment type="caution">
    <text evidence="1">The sequence shown here is derived from an EMBL/GenBank/DDBJ whole genome shotgun (WGS) entry which is preliminary data.</text>
</comment>
<dbReference type="Proteomes" id="UP000295198">
    <property type="component" value="Unassembled WGS sequence"/>
</dbReference>
<dbReference type="OrthoDB" id="3776625at2"/>
<dbReference type="AlphaFoldDB" id="A0A4Q4YXY8"/>
<protein>
    <submittedName>
        <fullName evidence="1">Uncharacterized protein</fullName>
    </submittedName>
</protein>
<sequence>MKVPAGRYSLRLSPSLAYEVDLPGTRYVDGGLYVHHPDAPGVFAVTSAPADGTLLPRHPCTDKSEFTAGPTPQDLARELAAQPLLEVHDRTRVTLHGARGVYLEVRVPPDVDTTQCQDVGDTTDDIELFRTEGGERWSWAQGYVGRWWILDVNGERVVVMNHCDRGCTKEDLATLTRMA</sequence>
<name>A0A4Q4YXY8_9ACTN</name>
<proteinExistence type="predicted"/>
<evidence type="ECO:0000313" key="1">
    <source>
        <dbReference type="EMBL" id="RYP79972.1"/>
    </source>
</evidence>
<accession>A0A4Q4YXY8</accession>
<organism evidence="1 2">
    <name type="scientific">Nocardioides guangzhouensis</name>
    <dbReference type="NCBI Taxonomy" id="2497878"/>
    <lineage>
        <taxon>Bacteria</taxon>
        <taxon>Bacillati</taxon>
        <taxon>Actinomycetota</taxon>
        <taxon>Actinomycetes</taxon>
        <taxon>Propionibacteriales</taxon>
        <taxon>Nocardioidaceae</taxon>
        <taxon>Nocardioides</taxon>
    </lineage>
</organism>
<keyword evidence="2" id="KW-1185">Reference proteome</keyword>
<dbReference type="RefSeq" id="WP_134721267.1">
    <property type="nucleotide sequence ID" value="NZ_SDKM01000133.1"/>
</dbReference>
<dbReference type="EMBL" id="SDKM01000133">
    <property type="protein sequence ID" value="RYP79972.1"/>
    <property type="molecule type" value="Genomic_DNA"/>
</dbReference>
<reference evidence="1 2" key="1">
    <citation type="submission" date="2019-01" db="EMBL/GenBank/DDBJ databases">
        <title>Nocardioides guangzhouensis sp. nov., an actinobacterium isolated from soil.</title>
        <authorList>
            <person name="Fu Y."/>
            <person name="Cai Y."/>
            <person name="Lin Z."/>
            <person name="Chen P."/>
        </authorList>
    </citation>
    <scope>NUCLEOTIDE SEQUENCE [LARGE SCALE GENOMIC DNA]</scope>
    <source>
        <strain evidence="1 2">130</strain>
    </source>
</reference>
<gene>
    <name evidence="1" type="ORF">EKO23_24805</name>
</gene>